<dbReference type="AlphaFoldDB" id="A0A409WFP5"/>
<dbReference type="InParanoid" id="A0A409WFP5"/>
<comment type="caution">
    <text evidence="2">The sequence shown here is derived from an EMBL/GenBank/DDBJ whole genome shotgun (WGS) entry which is preliminary data.</text>
</comment>
<name>A0A409WFP5_PSICY</name>
<proteinExistence type="predicted"/>
<sequence>MPRILPRLLKKIESQADQQKFFDFKLSKKNSAISLFKPPLPVPSFHPSDHPRSILLTPGNAIINVKDYAKHKRIPPSLTKPEKIDPKDVDPARQMSKQELACWANPYLRMLSSPIRTCLVTQRRLPSDLLIRLTGMRIPSSRLQNEKRSMAKLVPDGLLHPKYTNRNVSGGLYVLCWRKAITQLEKGAYKRMSPELTLYSHLEQQVAHLLRLRVLQEFELLTERLEYAVKHHRNFGTSPVLRRLTREEWGLMRSTGSLPCQNAVAVLIVPPPNRNGLTKERPKGSLSALPPTDEHVLKNPPPTSILLSAVEDSSNEEISNVLPPLQIPLYNSIAAFPSRSQRAALHALLLRILTAERFVKRFYAKKDPISQPIIKRDSSTKGSHAFLLCADENTVHRGDSTAVALALWRLRMYDSEGWESS</sequence>
<dbReference type="STRING" id="93625.A0A409WFP5"/>
<dbReference type="Proteomes" id="UP000283269">
    <property type="component" value="Unassembled WGS sequence"/>
</dbReference>
<keyword evidence="3" id="KW-1185">Reference proteome</keyword>
<reference evidence="2 3" key="1">
    <citation type="journal article" date="2018" name="Evol. Lett.">
        <title>Horizontal gene cluster transfer increased hallucinogenic mushroom diversity.</title>
        <authorList>
            <person name="Reynolds H.T."/>
            <person name="Vijayakumar V."/>
            <person name="Gluck-Thaler E."/>
            <person name="Korotkin H.B."/>
            <person name="Matheny P.B."/>
            <person name="Slot J.C."/>
        </authorList>
    </citation>
    <scope>NUCLEOTIDE SEQUENCE [LARGE SCALE GENOMIC DNA]</scope>
    <source>
        <strain evidence="2 3">2631</strain>
    </source>
</reference>
<feature type="region of interest" description="Disordered" evidence="1">
    <location>
        <begin position="275"/>
        <end position="297"/>
    </location>
</feature>
<accession>A0A409WFP5</accession>
<dbReference type="OrthoDB" id="3363286at2759"/>
<dbReference type="EMBL" id="NHYD01003440">
    <property type="protein sequence ID" value="PPQ77326.1"/>
    <property type="molecule type" value="Genomic_DNA"/>
</dbReference>
<evidence type="ECO:0000313" key="3">
    <source>
        <dbReference type="Proteomes" id="UP000283269"/>
    </source>
</evidence>
<organism evidence="2 3">
    <name type="scientific">Psilocybe cyanescens</name>
    <dbReference type="NCBI Taxonomy" id="93625"/>
    <lineage>
        <taxon>Eukaryota</taxon>
        <taxon>Fungi</taxon>
        <taxon>Dikarya</taxon>
        <taxon>Basidiomycota</taxon>
        <taxon>Agaricomycotina</taxon>
        <taxon>Agaricomycetes</taxon>
        <taxon>Agaricomycetidae</taxon>
        <taxon>Agaricales</taxon>
        <taxon>Agaricineae</taxon>
        <taxon>Strophariaceae</taxon>
        <taxon>Psilocybe</taxon>
    </lineage>
</organism>
<gene>
    <name evidence="2" type="ORF">CVT25_010908</name>
</gene>
<protein>
    <submittedName>
        <fullName evidence="2">Uncharacterized protein</fullName>
    </submittedName>
</protein>
<evidence type="ECO:0000256" key="1">
    <source>
        <dbReference type="SAM" id="MobiDB-lite"/>
    </source>
</evidence>
<evidence type="ECO:0000313" key="2">
    <source>
        <dbReference type="EMBL" id="PPQ77326.1"/>
    </source>
</evidence>